<dbReference type="InterPro" id="IPR005839">
    <property type="entry name" value="Methylthiotransferase"/>
</dbReference>
<dbReference type="GO" id="GO:0051539">
    <property type="term" value="F:4 iron, 4 sulfur cluster binding"/>
    <property type="evidence" value="ECO:0007669"/>
    <property type="project" value="UniProtKB-UniRule"/>
</dbReference>
<evidence type="ECO:0000256" key="12">
    <source>
        <dbReference type="ARBA" id="ARBA00081141"/>
    </source>
</evidence>
<dbReference type="InterPro" id="IPR038135">
    <property type="entry name" value="Methylthiotransferase_N_sf"/>
</dbReference>
<accession>A0A3D5QDI9</accession>
<evidence type="ECO:0000259" key="14">
    <source>
        <dbReference type="PROSITE" id="PS50926"/>
    </source>
</evidence>
<dbReference type="PANTHER" id="PTHR43020">
    <property type="entry name" value="CDK5 REGULATORY SUBUNIT-ASSOCIATED PROTEIN 1"/>
    <property type="match status" value="1"/>
</dbReference>
<dbReference type="PROSITE" id="PS51449">
    <property type="entry name" value="MTTASE_N"/>
    <property type="match status" value="1"/>
</dbReference>
<evidence type="ECO:0000256" key="9">
    <source>
        <dbReference type="ARBA" id="ARBA00033765"/>
    </source>
</evidence>
<dbReference type="Pfam" id="PF04055">
    <property type="entry name" value="Radical_SAM"/>
    <property type="match status" value="1"/>
</dbReference>
<feature type="domain" description="MTTase N-terminal" evidence="15">
    <location>
        <begin position="2"/>
        <end position="118"/>
    </location>
</feature>
<comment type="caution">
    <text evidence="17">The sequence shown here is derived from an EMBL/GenBank/DDBJ whole genome shotgun (WGS) entry which is preliminary data.</text>
</comment>
<gene>
    <name evidence="13" type="primary">miaB</name>
    <name evidence="17" type="ORF">DHM44_08985</name>
</gene>
<dbReference type="GO" id="GO:0035597">
    <property type="term" value="F:tRNA-2-methylthio-N(6)-dimethylallyladenosine(37) synthase activity"/>
    <property type="evidence" value="ECO:0007669"/>
    <property type="project" value="UniProtKB-EC"/>
</dbReference>
<evidence type="ECO:0000256" key="4">
    <source>
        <dbReference type="ARBA" id="ARBA00022679"/>
    </source>
</evidence>
<dbReference type="EMBL" id="DPPF01000186">
    <property type="protein sequence ID" value="HCW93803.1"/>
    <property type="molecule type" value="Genomic_DNA"/>
</dbReference>
<evidence type="ECO:0000256" key="8">
    <source>
        <dbReference type="ARBA" id="ARBA00023014"/>
    </source>
</evidence>
<evidence type="ECO:0000256" key="10">
    <source>
        <dbReference type="ARBA" id="ARBA00068570"/>
    </source>
</evidence>
<comment type="subcellular location">
    <subcellularLocation>
        <location evidence="13">Cytoplasm</location>
    </subcellularLocation>
</comment>
<dbReference type="InterPro" id="IPR007197">
    <property type="entry name" value="rSAM"/>
</dbReference>
<proteinExistence type="inferred from homology"/>
<comment type="similarity">
    <text evidence="13">Belongs to the methylthiotransferase family. MiaB subfamily.</text>
</comment>
<sequence length="443" mass="50388">MGKVYLKTFGCQMNEYDSQRILSVFRNYGFIPSEIPETADFAMLNTCSVREKPQHKVSSEIGRLKKIKLKNPEFKIGVCGCVAQQEGENILSDFPYVDFVIGTEAVNRLDVIIDAVLNGERVADVEMKSENISIPAFRREASPSAYVTIMKGCNNYCSYCIVPYVRGSEVSRKSTEIIDEIKFLIDSGVKEVTLLGQNVNSYGKNLDENINFPKLLYMIDKIEGLKRLRFVTSHPKDFSREVIFAMRDIDKICEFLHLPLQSGSDRILRNMNRKYDYISYAEKISLAKEEIPGLSLSSDFIVGFPGETEKDFEDTISAIKEIEYESLFAFKYSPRPGTKAEKLDDTVDDKVKSERLEKLLNVQSAVTDKLLNNYIDKDAEVLIEGKSKKDEKIYSGRNRQNRIVNFESDKVLSPGDIVNVRITEAKRNSLFGVNKECMTTLKN</sequence>
<feature type="binding site" evidence="13">
    <location>
        <position position="81"/>
    </location>
    <ligand>
        <name>[4Fe-4S] cluster</name>
        <dbReference type="ChEBI" id="CHEBI:49883"/>
        <label>1</label>
    </ligand>
</feature>
<dbReference type="InterPro" id="IPR013848">
    <property type="entry name" value="Methylthiotransferase_N"/>
</dbReference>
<keyword evidence="13" id="KW-0819">tRNA processing</keyword>
<dbReference type="RefSeq" id="WP_273265129.1">
    <property type="nucleotide sequence ID" value="NZ_JAAZVV010000013.1"/>
</dbReference>
<dbReference type="FunFam" id="3.80.30.20:FF:000001">
    <property type="entry name" value="tRNA-2-methylthio-N(6)-dimethylallyladenosine synthase 2"/>
    <property type="match status" value="1"/>
</dbReference>
<evidence type="ECO:0000256" key="7">
    <source>
        <dbReference type="ARBA" id="ARBA00023004"/>
    </source>
</evidence>
<organism evidence="17 18">
    <name type="scientific">Flexistipes sinusarabici</name>
    <dbReference type="NCBI Taxonomy" id="2352"/>
    <lineage>
        <taxon>Bacteria</taxon>
        <taxon>Pseudomonadati</taxon>
        <taxon>Deferribacterota</taxon>
        <taxon>Deferribacteres</taxon>
        <taxon>Deferribacterales</taxon>
        <taxon>Flexistipitaceae</taxon>
        <taxon>Flexistipes</taxon>
    </lineage>
</organism>
<protein>
    <recommendedName>
        <fullName evidence="10 13">tRNA-2-methylthio-N(6)-dimethylallyladenosine synthase</fullName>
        <ecNumber evidence="9 13">2.8.4.3</ecNumber>
    </recommendedName>
    <alternativeName>
        <fullName evidence="12 13">(Dimethylallyl)adenosine tRNA methylthiotransferase MiaB</fullName>
    </alternativeName>
    <alternativeName>
        <fullName evidence="11 13">tRNA-i(6)A37 methylthiotransferase</fullName>
    </alternativeName>
</protein>
<dbReference type="Gene3D" id="3.40.50.12160">
    <property type="entry name" value="Methylthiotransferase, N-terminal domain"/>
    <property type="match status" value="1"/>
</dbReference>
<evidence type="ECO:0000259" key="16">
    <source>
        <dbReference type="PROSITE" id="PS51918"/>
    </source>
</evidence>
<dbReference type="SFLD" id="SFLDS00029">
    <property type="entry name" value="Radical_SAM"/>
    <property type="match status" value="1"/>
</dbReference>
<dbReference type="NCBIfam" id="TIGR01574">
    <property type="entry name" value="miaB-methiolase"/>
    <property type="match status" value="1"/>
</dbReference>
<dbReference type="Gene3D" id="3.80.30.20">
    <property type="entry name" value="tm_1862 like domain"/>
    <property type="match status" value="1"/>
</dbReference>
<dbReference type="PANTHER" id="PTHR43020:SF2">
    <property type="entry name" value="MITOCHONDRIAL TRNA METHYLTHIOTRANSFERASE CDK5RAP1"/>
    <property type="match status" value="1"/>
</dbReference>
<evidence type="ECO:0000313" key="18">
    <source>
        <dbReference type="Proteomes" id="UP000262325"/>
    </source>
</evidence>
<name>A0A3D5QDI9_FLESI</name>
<evidence type="ECO:0000256" key="6">
    <source>
        <dbReference type="ARBA" id="ARBA00022723"/>
    </source>
</evidence>
<dbReference type="AlphaFoldDB" id="A0A3D5QDI9"/>
<dbReference type="SFLD" id="SFLDF00273">
    <property type="entry name" value="(dimethylallyl)adenosine_tRNA"/>
    <property type="match status" value="1"/>
</dbReference>
<dbReference type="InterPro" id="IPR020612">
    <property type="entry name" value="Methylthiotransferase_CS"/>
</dbReference>
<evidence type="ECO:0000256" key="1">
    <source>
        <dbReference type="ARBA" id="ARBA00003234"/>
    </source>
</evidence>
<dbReference type="PROSITE" id="PS50926">
    <property type="entry name" value="TRAM"/>
    <property type="match status" value="1"/>
</dbReference>
<feature type="binding site" evidence="13">
    <location>
        <position position="157"/>
    </location>
    <ligand>
        <name>[4Fe-4S] cluster</name>
        <dbReference type="ChEBI" id="CHEBI:49883"/>
        <label>2</label>
        <note>4Fe-4S-S-AdoMet</note>
    </ligand>
</feature>
<comment type="catalytic activity">
    <reaction evidence="13">
        <text>N(6)-dimethylallyladenosine(37) in tRNA + (sulfur carrier)-SH + AH2 + 2 S-adenosyl-L-methionine = 2-methylsulfanyl-N(6)-dimethylallyladenosine(37) in tRNA + (sulfur carrier)-H + 5'-deoxyadenosine + L-methionine + A + S-adenosyl-L-homocysteine + 2 H(+)</text>
        <dbReference type="Rhea" id="RHEA:37067"/>
        <dbReference type="Rhea" id="RHEA-COMP:10375"/>
        <dbReference type="Rhea" id="RHEA-COMP:10376"/>
        <dbReference type="Rhea" id="RHEA-COMP:14737"/>
        <dbReference type="Rhea" id="RHEA-COMP:14739"/>
        <dbReference type="ChEBI" id="CHEBI:13193"/>
        <dbReference type="ChEBI" id="CHEBI:15378"/>
        <dbReference type="ChEBI" id="CHEBI:17319"/>
        <dbReference type="ChEBI" id="CHEBI:17499"/>
        <dbReference type="ChEBI" id="CHEBI:29917"/>
        <dbReference type="ChEBI" id="CHEBI:57844"/>
        <dbReference type="ChEBI" id="CHEBI:57856"/>
        <dbReference type="ChEBI" id="CHEBI:59789"/>
        <dbReference type="ChEBI" id="CHEBI:64428"/>
        <dbReference type="ChEBI" id="CHEBI:74415"/>
        <dbReference type="ChEBI" id="CHEBI:74417"/>
        <dbReference type="EC" id="2.8.4.3"/>
    </reaction>
</comment>
<evidence type="ECO:0000256" key="3">
    <source>
        <dbReference type="ARBA" id="ARBA00022490"/>
    </source>
</evidence>
<evidence type="ECO:0000256" key="2">
    <source>
        <dbReference type="ARBA" id="ARBA00022485"/>
    </source>
</evidence>
<dbReference type="InterPro" id="IPR002792">
    <property type="entry name" value="TRAM_dom"/>
</dbReference>
<evidence type="ECO:0000256" key="13">
    <source>
        <dbReference type="HAMAP-Rule" id="MF_01864"/>
    </source>
</evidence>
<keyword evidence="8 13" id="KW-0411">Iron-sulfur</keyword>
<keyword evidence="6 13" id="KW-0479">Metal-binding</keyword>
<dbReference type="GO" id="GO:0046872">
    <property type="term" value="F:metal ion binding"/>
    <property type="evidence" value="ECO:0007669"/>
    <property type="project" value="UniProtKB-KW"/>
</dbReference>
<evidence type="ECO:0000256" key="5">
    <source>
        <dbReference type="ARBA" id="ARBA00022691"/>
    </source>
</evidence>
<dbReference type="Proteomes" id="UP000262325">
    <property type="component" value="Unassembled WGS sequence"/>
</dbReference>
<dbReference type="HAMAP" id="MF_01864">
    <property type="entry name" value="tRNA_metthiotr_MiaB"/>
    <property type="match status" value="1"/>
</dbReference>
<keyword evidence="2 13" id="KW-0004">4Fe-4S</keyword>
<evidence type="ECO:0000256" key="11">
    <source>
        <dbReference type="ARBA" id="ARBA00080698"/>
    </source>
</evidence>
<dbReference type="GO" id="GO:0005829">
    <property type="term" value="C:cytosol"/>
    <property type="evidence" value="ECO:0007669"/>
    <property type="project" value="TreeGrafter"/>
</dbReference>
<dbReference type="Pfam" id="PF00919">
    <property type="entry name" value="UPF0004"/>
    <property type="match status" value="1"/>
</dbReference>
<dbReference type="CDD" id="cd01335">
    <property type="entry name" value="Radical_SAM"/>
    <property type="match status" value="1"/>
</dbReference>
<evidence type="ECO:0000313" key="17">
    <source>
        <dbReference type="EMBL" id="HCW93803.1"/>
    </source>
</evidence>
<feature type="binding site" evidence="13">
    <location>
        <position position="47"/>
    </location>
    <ligand>
        <name>[4Fe-4S] cluster</name>
        <dbReference type="ChEBI" id="CHEBI:49883"/>
        <label>1</label>
    </ligand>
</feature>
<dbReference type="SMART" id="SM00729">
    <property type="entry name" value="Elp3"/>
    <property type="match status" value="1"/>
</dbReference>
<comment type="function">
    <text evidence="1 13">Catalyzes the methylthiolation of N6-(dimethylallyl)adenosine (i(6)A), leading to the formation of 2-methylthio-N6-(dimethylallyl)adenosine (ms(2)i(6)A) at position 37 in tRNAs that read codons beginning with uridine.</text>
</comment>
<feature type="binding site" evidence="13">
    <location>
        <position position="160"/>
    </location>
    <ligand>
        <name>[4Fe-4S] cluster</name>
        <dbReference type="ChEBI" id="CHEBI:49883"/>
        <label>2</label>
        <note>4Fe-4S-S-AdoMet</note>
    </ligand>
</feature>
<dbReference type="InterPro" id="IPR023404">
    <property type="entry name" value="rSAM_horseshoe"/>
</dbReference>
<dbReference type="SFLD" id="SFLDG01082">
    <property type="entry name" value="B12-binding_domain_containing"/>
    <property type="match status" value="1"/>
</dbReference>
<dbReference type="Pfam" id="PF01938">
    <property type="entry name" value="TRAM"/>
    <property type="match status" value="1"/>
</dbReference>
<keyword evidence="4 13" id="KW-0808">Transferase</keyword>
<evidence type="ECO:0000259" key="15">
    <source>
        <dbReference type="PROSITE" id="PS51449"/>
    </source>
</evidence>
<dbReference type="FunFam" id="3.40.50.12160:FF:000003">
    <property type="entry name" value="CDK5 regulatory subunit-associated protein 1"/>
    <property type="match status" value="1"/>
</dbReference>
<dbReference type="SUPFAM" id="SSF102114">
    <property type="entry name" value="Radical SAM enzymes"/>
    <property type="match status" value="1"/>
</dbReference>
<feature type="binding site" evidence="13">
    <location>
        <position position="153"/>
    </location>
    <ligand>
        <name>[4Fe-4S] cluster</name>
        <dbReference type="ChEBI" id="CHEBI:49883"/>
        <label>2</label>
        <note>4Fe-4S-S-AdoMet</note>
    </ligand>
</feature>
<dbReference type="PROSITE" id="PS51918">
    <property type="entry name" value="RADICAL_SAM"/>
    <property type="match status" value="1"/>
</dbReference>
<dbReference type="InterPro" id="IPR058240">
    <property type="entry name" value="rSAM_sf"/>
</dbReference>
<dbReference type="NCBIfam" id="TIGR00089">
    <property type="entry name" value="MiaB/RimO family radical SAM methylthiotransferase"/>
    <property type="match status" value="1"/>
</dbReference>
<dbReference type="InterPro" id="IPR006463">
    <property type="entry name" value="MiaB_methiolase"/>
</dbReference>
<feature type="domain" description="Radical SAM core" evidence="16">
    <location>
        <begin position="139"/>
        <end position="369"/>
    </location>
</feature>
<dbReference type="SFLD" id="SFLDG01061">
    <property type="entry name" value="methylthiotransferase"/>
    <property type="match status" value="1"/>
</dbReference>
<feature type="domain" description="TRAM" evidence="14">
    <location>
        <begin position="372"/>
        <end position="436"/>
    </location>
</feature>
<comment type="subunit">
    <text evidence="13">Monomer.</text>
</comment>
<dbReference type="PROSITE" id="PS01278">
    <property type="entry name" value="MTTASE_RADICAL"/>
    <property type="match status" value="1"/>
</dbReference>
<feature type="binding site" evidence="13">
    <location>
        <position position="11"/>
    </location>
    <ligand>
        <name>[4Fe-4S] cluster</name>
        <dbReference type="ChEBI" id="CHEBI:49883"/>
        <label>1</label>
    </ligand>
</feature>
<keyword evidence="3 13" id="KW-0963">Cytoplasm</keyword>
<dbReference type="EC" id="2.8.4.3" evidence="9 13"/>
<reference evidence="17 18" key="1">
    <citation type="journal article" date="2018" name="Nat. Biotechnol.">
        <title>A standardized bacterial taxonomy based on genome phylogeny substantially revises the tree of life.</title>
        <authorList>
            <person name="Parks D.H."/>
            <person name="Chuvochina M."/>
            <person name="Waite D.W."/>
            <person name="Rinke C."/>
            <person name="Skarshewski A."/>
            <person name="Chaumeil P.A."/>
            <person name="Hugenholtz P."/>
        </authorList>
    </citation>
    <scope>NUCLEOTIDE SEQUENCE [LARGE SCALE GENOMIC DNA]</scope>
    <source>
        <strain evidence="17">UBA8672</strain>
    </source>
</reference>
<keyword evidence="7 13" id="KW-0408">Iron</keyword>
<comment type="cofactor">
    <cofactor evidence="13">
        <name>[4Fe-4S] cluster</name>
        <dbReference type="ChEBI" id="CHEBI:49883"/>
    </cofactor>
    <text evidence="13">Binds 2 [4Fe-4S] clusters. One cluster is coordinated with 3 cysteines and an exchangeable S-adenosyl-L-methionine.</text>
</comment>
<dbReference type="InterPro" id="IPR006638">
    <property type="entry name" value="Elp3/MiaA/NifB-like_rSAM"/>
</dbReference>
<keyword evidence="5 13" id="KW-0949">S-adenosyl-L-methionine</keyword>